<proteinExistence type="predicted"/>
<dbReference type="Pfam" id="PF13466">
    <property type="entry name" value="STAS_2"/>
    <property type="match status" value="1"/>
</dbReference>
<dbReference type="SUPFAM" id="SSF52091">
    <property type="entry name" value="SpoIIaa-like"/>
    <property type="match status" value="1"/>
</dbReference>
<dbReference type="InterPro" id="IPR002645">
    <property type="entry name" value="STAS_dom"/>
</dbReference>
<dbReference type="EMBL" id="BAAARE010000035">
    <property type="protein sequence ID" value="GAA2501848.1"/>
    <property type="molecule type" value="Genomic_DNA"/>
</dbReference>
<dbReference type="InterPro" id="IPR058548">
    <property type="entry name" value="MlaB-like_STAS"/>
</dbReference>
<gene>
    <name evidence="3" type="ORF">GCM10009858_45040</name>
</gene>
<dbReference type="Gene3D" id="3.30.750.24">
    <property type="entry name" value="STAS domain"/>
    <property type="match status" value="1"/>
</dbReference>
<dbReference type="CDD" id="cd07043">
    <property type="entry name" value="STAS_anti-anti-sigma_factors"/>
    <property type="match status" value="1"/>
</dbReference>
<feature type="domain" description="STAS" evidence="2">
    <location>
        <begin position="1"/>
        <end position="78"/>
    </location>
</feature>
<name>A0ABN3MHL3_9MICO</name>
<dbReference type="PANTHER" id="PTHR33495">
    <property type="entry name" value="ANTI-SIGMA FACTOR ANTAGONIST TM_1081-RELATED-RELATED"/>
    <property type="match status" value="1"/>
</dbReference>
<comment type="caution">
    <text evidence="3">The sequence shown here is derived from an EMBL/GenBank/DDBJ whole genome shotgun (WGS) entry which is preliminary data.</text>
</comment>
<evidence type="ECO:0000256" key="1">
    <source>
        <dbReference type="SAM" id="MobiDB-lite"/>
    </source>
</evidence>
<dbReference type="PROSITE" id="PS50801">
    <property type="entry name" value="STAS"/>
    <property type="match status" value="1"/>
</dbReference>
<dbReference type="RefSeq" id="WP_344257346.1">
    <property type="nucleotide sequence ID" value="NZ_BAAARE010000035.1"/>
</dbReference>
<organism evidence="3 4">
    <name type="scientific">Terrabacter carboxydivorans</name>
    <dbReference type="NCBI Taxonomy" id="619730"/>
    <lineage>
        <taxon>Bacteria</taxon>
        <taxon>Bacillati</taxon>
        <taxon>Actinomycetota</taxon>
        <taxon>Actinomycetes</taxon>
        <taxon>Micrococcales</taxon>
        <taxon>Intrasporangiaceae</taxon>
        <taxon>Terrabacter</taxon>
    </lineage>
</organism>
<sequence length="120" mass="12429">MSVAVSSAGSVTTARLTGEIDTYTVPDVRSAFERLPVVAGGTVVVDLREVTFLDSSGLGAIIALYHRAGADGARLQLVCGDVTSRLVQLMHLDQVMEVVIDPGTPSGHASSPEPEPSNPA</sequence>
<evidence type="ECO:0000313" key="4">
    <source>
        <dbReference type="Proteomes" id="UP001500730"/>
    </source>
</evidence>
<dbReference type="PANTHER" id="PTHR33495:SF2">
    <property type="entry name" value="ANTI-SIGMA FACTOR ANTAGONIST TM_1081-RELATED"/>
    <property type="match status" value="1"/>
</dbReference>
<dbReference type="Proteomes" id="UP001500730">
    <property type="component" value="Unassembled WGS sequence"/>
</dbReference>
<keyword evidence="4" id="KW-1185">Reference proteome</keyword>
<accession>A0ABN3MHL3</accession>
<evidence type="ECO:0000313" key="3">
    <source>
        <dbReference type="EMBL" id="GAA2501848.1"/>
    </source>
</evidence>
<feature type="region of interest" description="Disordered" evidence="1">
    <location>
        <begin position="100"/>
        <end position="120"/>
    </location>
</feature>
<evidence type="ECO:0000259" key="2">
    <source>
        <dbReference type="PROSITE" id="PS50801"/>
    </source>
</evidence>
<reference evidence="3 4" key="1">
    <citation type="journal article" date="2019" name="Int. J. Syst. Evol. Microbiol.">
        <title>The Global Catalogue of Microorganisms (GCM) 10K type strain sequencing project: providing services to taxonomists for standard genome sequencing and annotation.</title>
        <authorList>
            <consortium name="The Broad Institute Genomics Platform"/>
            <consortium name="The Broad Institute Genome Sequencing Center for Infectious Disease"/>
            <person name="Wu L."/>
            <person name="Ma J."/>
        </authorList>
    </citation>
    <scope>NUCLEOTIDE SEQUENCE [LARGE SCALE GENOMIC DNA]</scope>
    <source>
        <strain evidence="3 4">JCM 16259</strain>
    </source>
</reference>
<protein>
    <recommendedName>
        <fullName evidence="2">STAS domain-containing protein</fullName>
    </recommendedName>
</protein>
<dbReference type="InterPro" id="IPR036513">
    <property type="entry name" value="STAS_dom_sf"/>
</dbReference>